<protein>
    <submittedName>
        <fullName evidence="4">Uncharacterized protein</fullName>
    </submittedName>
</protein>
<keyword evidence="1" id="KW-0175">Coiled coil</keyword>
<keyword evidence="5" id="KW-1185">Reference proteome</keyword>
<dbReference type="AlphaFoldDB" id="A0A9K3D3U8"/>
<feature type="region of interest" description="Disordered" evidence="2">
    <location>
        <begin position="152"/>
        <end position="176"/>
    </location>
</feature>
<proteinExistence type="predicted"/>
<sequence>MPPGDDAPRDGGEVLHIPGPRLPVLGGTVLEPHQEDSDDDDIVAWDEAYSPAAQIGACISGEGDNRQDSVNSIVYDTSMCLPLVGSGELSTVCNQAHMLQVYIAKLERQKEKREQVAKNRIRQLMREVEAGRTQTSAMAAEALSISMSLPVPDITHDSAHRSDSDTEQSDTHMDSDTLARDIYPVIEGVSRTKGVTSPAVQDLNDTIAKFTRDTDTTARESLGGRRVGGFTSACRSIGGIVVGGFLAAAVLAWGMPGK</sequence>
<evidence type="ECO:0000313" key="4">
    <source>
        <dbReference type="EMBL" id="GIQ86824.1"/>
    </source>
</evidence>
<keyword evidence="3" id="KW-0472">Membrane</keyword>
<feature type="compositionally biased region" description="Basic and acidic residues" evidence="2">
    <location>
        <begin position="154"/>
        <end position="176"/>
    </location>
</feature>
<feature type="region of interest" description="Disordered" evidence="2">
    <location>
        <begin position="1"/>
        <end position="21"/>
    </location>
</feature>
<reference evidence="4 5" key="1">
    <citation type="journal article" date="2018" name="PLoS ONE">
        <title>The draft genome of Kipferlia bialata reveals reductive genome evolution in fornicate parasites.</title>
        <authorList>
            <person name="Tanifuji G."/>
            <person name="Takabayashi S."/>
            <person name="Kume K."/>
            <person name="Takagi M."/>
            <person name="Nakayama T."/>
            <person name="Kamikawa R."/>
            <person name="Inagaki Y."/>
            <person name="Hashimoto T."/>
        </authorList>
    </citation>
    <scope>NUCLEOTIDE SEQUENCE [LARGE SCALE GENOMIC DNA]</scope>
    <source>
        <strain evidence="4">NY0173</strain>
    </source>
</reference>
<dbReference type="Proteomes" id="UP000265618">
    <property type="component" value="Unassembled WGS sequence"/>
</dbReference>
<gene>
    <name evidence="4" type="ORF">KIPB_008750</name>
</gene>
<name>A0A9K3D3U8_9EUKA</name>
<evidence type="ECO:0000313" key="5">
    <source>
        <dbReference type="Proteomes" id="UP000265618"/>
    </source>
</evidence>
<feature type="coiled-coil region" evidence="1">
    <location>
        <begin position="99"/>
        <end position="127"/>
    </location>
</feature>
<keyword evidence="3" id="KW-1133">Transmembrane helix</keyword>
<evidence type="ECO:0000256" key="1">
    <source>
        <dbReference type="SAM" id="Coils"/>
    </source>
</evidence>
<dbReference type="EMBL" id="BDIP01002784">
    <property type="protein sequence ID" value="GIQ86824.1"/>
    <property type="molecule type" value="Genomic_DNA"/>
</dbReference>
<organism evidence="4 5">
    <name type="scientific">Kipferlia bialata</name>
    <dbReference type="NCBI Taxonomy" id="797122"/>
    <lineage>
        <taxon>Eukaryota</taxon>
        <taxon>Metamonada</taxon>
        <taxon>Carpediemonas-like organisms</taxon>
        <taxon>Kipferlia</taxon>
    </lineage>
</organism>
<feature type="compositionally biased region" description="Basic and acidic residues" evidence="2">
    <location>
        <begin position="1"/>
        <end position="13"/>
    </location>
</feature>
<accession>A0A9K3D3U8</accession>
<feature type="transmembrane region" description="Helical" evidence="3">
    <location>
        <begin position="236"/>
        <end position="255"/>
    </location>
</feature>
<keyword evidence="3" id="KW-0812">Transmembrane</keyword>
<evidence type="ECO:0000256" key="2">
    <source>
        <dbReference type="SAM" id="MobiDB-lite"/>
    </source>
</evidence>
<evidence type="ECO:0000256" key="3">
    <source>
        <dbReference type="SAM" id="Phobius"/>
    </source>
</evidence>
<comment type="caution">
    <text evidence="4">The sequence shown here is derived from an EMBL/GenBank/DDBJ whole genome shotgun (WGS) entry which is preliminary data.</text>
</comment>